<dbReference type="AlphaFoldDB" id="A0A5M5BWW8"/>
<proteinExistence type="predicted"/>
<dbReference type="RefSeq" id="WP_139016523.1">
    <property type="nucleotide sequence ID" value="NZ_CP176640.1"/>
</dbReference>
<name>A0A5M5BWW8_BACOV</name>
<gene>
    <name evidence="1" type="ORF">F3D71_21950</name>
</gene>
<protein>
    <submittedName>
        <fullName evidence="1">Uncharacterized protein</fullName>
    </submittedName>
</protein>
<reference evidence="1 2" key="1">
    <citation type="journal article" date="2019" name="Nat. Med.">
        <title>A library of human gut bacterial isolates paired with longitudinal multiomics data enables mechanistic microbiome research.</title>
        <authorList>
            <person name="Poyet M."/>
            <person name="Groussin M."/>
            <person name="Gibbons S.M."/>
            <person name="Avila-Pacheco J."/>
            <person name="Jiang X."/>
            <person name="Kearney S.M."/>
            <person name="Perrotta A.R."/>
            <person name="Berdy B."/>
            <person name="Zhao S."/>
            <person name="Lieberman T.D."/>
            <person name="Swanson P.K."/>
            <person name="Smith M."/>
            <person name="Roesemann S."/>
            <person name="Alexander J.E."/>
            <person name="Rich S.A."/>
            <person name="Livny J."/>
            <person name="Vlamakis H."/>
            <person name="Clish C."/>
            <person name="Bullock K."/>
            <person name="Deik A."/>
            <person name="Scott J."/>
            <person name="Pierce K.A."/>
            <person name="Xavier R.J."/>
            <person name="Alm E.J."/>
        </authorList>
    </citation>
    <scope>NUCLEOTIDE SEQUENCE [LARGE SCALE GENOMIC DNA]</scope>
    <source>
        <strain evidence="1 2">BIOML-A163</strain>
    </source>
</reference>
<accession>A0A5M5BWW8</accession>
<evidence type="ECO:0000313" key="2">
    <source>
        <dbReference type="Proteomes" id="UP000323717"/>
    </source>
</evidence>
<sequence>MMKYQFTIHADALPKMLSVYKKTGGNLEIQPMENANIKVISDNEKFLFHDDLREIKLRTSISPIQDQSEIIRKEVLSILQELSEPSTEVKTGCGPVAISGIDVSKIKLQRSKITEKKAFDFKLERPRSKWELIKILQEEFDKFPDDTEFTSFSVLGIGVGKTHYY</sequence>
<organism evidence="1 2">
    <name type="scientific">Bacteroides ovatus</name>
    <dbReference type="NCBI Taxonomy" id="28116"/>
    <lineage>
        <taxon>Bacteria</taxon>
        <taxon>Pseudomonadati</taxon>
        <taxon>Bacteroidota</taxon>
        <taxon>Bacteroidia</taxon>
        <taxon>Bacteroidales</taxon>
        <taxon>Bacteroidaceae</taxon>
        <taxon>Bacteroides</taxon>
    </lineage>
</organism>
<dbReference type="EMBL" id="VWLE01000426">
    <property type="protein sequence ID" value="KAA3943199.1"/>
    <property type="molecule type" value="Genomic_DNA"/>
</dbReference>
<comment type="caution">
    <text evidence="1">The sequence shown here is derived from an EMBL/GenBank/DDBJ whole genome shotgun (WGS) entry which is preliminary data.</text>
</comment>
<evidence type="ECO:0000313" key="1">
    <source>
        <dbReference type="EMBL" id="KAA3943199.1"/>
    </source>
</evidence>
<dbReference type="Proteomes" id="UP000323717">
    <property type="component" value="Unassembled WGS sequence"/>
</dbReference>